<gene>
    <name evidence="3" type="ORF">EV666_104145</name>
</gene>
<dbReference type="EMBL" id="SLWL01000004">
    <property type="protein sequence ID" value="TCO14192.1"/>
    <property type="molecule type" value="Genomic_DNA"/>
</dbReference>
<feature type="region of interest" description="Disordered" evidence="1">
    <location>
        <begin position="171"/>
        <end position="191"/>
    </location>
</feature>
<evidence type="ECO:0000313" key="3">
    <source>
        <dbReference type="EMBL" id="TCO14192.1"/>
    </source>
</evidence>
<sequence length="191" mass="19846">MNGPAPNANGKMDGAPGDRREQPARPASDVVATAAGARAGRRGLSRAEGFSAIGVGVCLGLAGVGAWWGLQPAVNDRAARLCRTVIPALNPADAVFSLAEPRPGASRSSVRIAYTAQTPDGRLRSREVSCRYAANKDGAQVRLTGVATERGPLAEANFYFLRRFYLEASDGPPPDPAAAQAVAPRQQAPGQ</sequence>
<protein>
    <submittedName>
        <fullName evidence="3">Uncharacterized protein</fullName>
    </submittedName>
</protein>
<accession>A0A4R2GU59</accession>
<feature type="compositionally biased region" description="Low complexity" evidence="1">
    <location>
        <begin position="177"/>
        <end position="191"/>
    </location>
</feature>
<evidence type="ECO:0000313" key="4">
    <source>
        <dbReference type="Proteomes" id="UP000294881"/>
    </source>
</evidence>
<reference evidence="3 4" key="1">
    <citation type="submission" date="2019-03" db="EMBL/GenBank/DDBJ databases">
        <title>Genomic Encyclopedia of Type Strains, Phase IV (KMG-IV): sequencing the most valuable type-strain genomes for metagenomic binning, comparative biology and taxonomic classification.</title>
        <authorList>
            <person name="Goeker M."/>
        </authorList>
    </citation>
    <scope>NUCLEOTIDE SEQUENCE [LARGE SCALE GENOMIC DNA]</scope>
    <source>
        <strain evidence="3 4">DSM 22958</strain>
    </source>
</reference>
<feature type="transmembrane region" description="Helical" evidence="2">
    <location>
        <begin position="50"/>
        <end position="70"/>
    </location>
</feature>
<name>A0A4R2GU59_9HYPH</name>
<keyword evidence="4" id="KW-1185">Reference proteome</keyword>
<keyword evidence="2" id="KW-1133">Transmembrane helix</keyword>
<evidence type="ECO:0000256" key="2">
    <source>
        <dbReference type="SAM" id="Phobius"/>
    </source>
</evidence>
<keyword evidence="2" id="KW-0472">Membrane</keyword>
<dbReference type="OrthoDB" id="9811695at2"/>
<proteinExistence type="predicted"/>
<organism evidence="3 4">
    <name type="scientific">Camelimonas lactis</name>
    <dbReference type="NCBI Taxonomy" id="659006"/>
    <lineage>
        <taxon>Bacteria</taxon>
        <taxon>Pseudomonadati</taxon>
        <taxon>Pseudomonadota</taxon>
        <taxon>Alphaproteobacteria</taxon>
        <taxon>Hyphomicrobiales</taxon>
        <taxon>Chelatococcaceae</taxon>
        <taxon>Camelimonas</taxon>
    </lineage>
</organism>
<evidence type="ECO:0000256" key="1">
    <source>
        <dbReference type="SAM" id="MobiDB-lite"/>
    </source>
</evidence>
<dbReference type="AlphaFoldDB" id="A0A4R2GU59"/>
<dbReference type="Proteomes" id="UP000294881">
    <property type="component" value="Unassembled WGS sequence"/>
</dbReference>
<dbReference type="RefSeq" id="WP_132005027.1">
    <property type="nucleotide sequence ID" value="NZ_JBHUNN010000002.1"/>
</dbReference>
<comment type="caution">
    <text evidence="3">The sequence shown here is derived from an EMBL/GenBank/DDBJ whole genome shotgun (WGS) entry which is preliminary data.</text>
</comment>
<keyword evidence="2" id="KW-0812">Transmembrane</keyword>
<feature type="region of interest" description="Disordered" evidence="1">
    <location>
        <begin position="1"/>
        <end position="32"/>
    </location>
</feature>